<dbReference type="GO" id="GO:0046167">
    <property type="term" value="P:glycerol-3-phosphate biosynthetic process"/>
    <property type="evidence" value="ECO:0007669"/>
    <property type="project" value="UniProtKB-UniRule"/>
</dbReference>
<dbReference type="Pfam" id="PF07479">
    <property type="entry name" value="NAD_Gly3P_dh_C"/>
    <property type="match status" value="1"/>
</dbReference>
<dbReference type="InterPro" id="IPR006109">
    <property type="entry name" value="G3P_DH_NAD-dep_C"/>
</dbReference>
<dbReference type="Gene3D" id="3.40.50.720">
    <property type="entry name" value="NAD(P)-binding Rossmann-like Domain"/>
    <property type="match status" value="1"/>
</dbReference>
<keyword evidence="21" id="KW-1185">Reference proteome</keyword>
<feature type="binding site" evidence="13">
    <location>
        <position position="255"/>
    </location>
    <ligand>
        <name>sn-glycerol 3-phosphate</name>
        <dbReference type="ChEBI" id="CHEBI:57597"/>
    </ligand>
</feature>
<dbReference type="FunFam" id="3.40.50.720:FF:000019">
    <property type="entry name" value="Glycerol-3-phosphate dehydrogenase [NAD(P)+]"/>
    <property type="match status" value="1"/>
</dbReference>
<dbReference type="EC" id="1.1.1.94" evidence="10 13"/>
<evidence type="ECO:0000256" key="2">
    <source>
        <dbReference type="ARBA" id="ARBA00022516"/>
    </source>
</evidence>
<comment type="catalytic activity">
    <reaction evidence="9">
        <text>sn-glycerol 3-phosphate + NADP(+) = dihydroxyacetone phosphate + NADPH + H(+)</text>
        <dbReference type="Rhea" id="RHEA:11096"/>
        <dbReference type="ChEBI" id="CHEBI:15378"/>
        <dbReference type="ChEBI" id="CHEBI:57597"/>
        <dbReference type="ChEBI" id="CHEBI:57642"/>
        <dbReference type="ChEBI" id="CHEBI:57783"/>
        <dbReference type="ChEBI" id="CHEBI:58349"/>
        <dbReference type="EC" id="1.1.1.94"/>
    </reaction>
    <physiologicalReaction direction="right-to-left" evidence="9">
        <dbReference type="Rhea" id="RHEA:11098"/>
    </physiologicalReaction>
</comment>
<evidence type="ECO:0000259" key="18">
    <source>
        <dbReference type="Pfam" id="PF01210"/>
    </source>
</evidence>
<keyword evidence="7 13" id="KW-0594">Phospholipid biosynthesis</keyword>
<comment type="pathway">
    <text evidence="13">Membrane lipid metabolism; glycerophospholipid metabolism.</text>
</comment>
<dbReference type="NCBIfam" id="NF000940">
    <property type="entry name" value="PRK00094.1-2"/>
    <property type="match status" value="1"/>
</dbReference>
<dbReference type="GO" id="GO:0006650">
    <property type="term" value="P:glycerophospholipid metabolic process"/>
    <property type="evidence" value="ECO:0007669"/>
    <property type="project" value="UniProtKB-UniRule"/>
</dbReference>
<dbReference type="Gene3D" id="1.10.1040.10">
    <property type="entry name" value="N-(1-d-carboxylethyl)-l-norvaline Dehydrogenase, domain 2"/>
    <property type="match status" value="1"/>
</dbReference>
<evidence type="ECO:0000256" key="6">
    <source>
        <dbReference type="ARBA" id="ARBA00023098"/>
    </source>
</evidence>
<dbReference type="NCBIfam" id="NF000942">
    <property type="entry name" value="PRK00094.1-4"/>
    <property type="match status" value="1"/>
</dbReference>
<protein>
    <recommendedName>
        <fullName evidence="11 13">Glycerol-3-phosphate dehydrogenase [NAD(P)+]</fullName>
        <ecNumber evidence="10 13">1.1.1.94</ecNumber>
    </recommendedName>
    <alternativeName>
        <fullName evidence="13">NAD(P)(+)-dependent glycerol-3-phosphate dehydrogenase</fullName>
    </alternativeName>
    <alternativeName>
        <fullName evidence="12 13">NAD(P)H-dependent dihydroxyacetone-phosphate reductase</fullName>
    </alternativeName>
</protein>
<evidence type="ECO:0000256" key="1">
    <source>
        <dbReference type="ARBA" id="ARBA00011009"/>
    </source>
</evidence>
<dbReference type="InterPro" id="IPR006168">
    <property type="entry name" value="G3P_DH_NAD-dep"/>
</dbReference>
<dbReference type="UniPathway" id="UPA00940"/>
<feature type="binding site" evidence="13">
    <location>
        <position position="254"/>
    </location>
    <ligand>
        <name>sn-glycerol 3-phosphate</name>
        <dbReference type="ChEBI" id="CHEBI:57597"/>
    </ligand>
</feature>
<evidence type="ECO:0000256" key="5">
    <source>
        <dbReference type="ARBA" id="ARBA00023027"/>
    </source>
</evidence>
<evidence type="ECO:0000313" key="20">
    <source>
        <dbReference type="EMBL" id="SDA46025.1"/>
    </source>
</evidence>
<evidence type="ECO:0000313" key="21">
    <source>
        <dbReference type="Proteomes" id="UP000199689"/>
    </source>
</evidence>
<feature type="binding site" evidence="13">
    <location>
        <position position="253"/>
    </location>
    <ligand>
        <name>sn-glycerol 3-phosphate</name>
        <dbReference type="ChEBI" id="CHEBI:57597"/>
    </ligand>
</feature>
<evidence type="ECO:0000256" key="4">
    <source>
        <dbReference type="ARBA" id="ARBA00023002"/>
    </source>
</evidence>
<feature type="binding site" evidence="13">
    <location>
        <position position="139"/>
    </location>
    <ligand>
        <name>NADPH</name>
        <dbReference type="ChEBI" id="CHEBI:57783"/>
    </ligand>
</feature>
<feature type="binding site" evidence="13">
    <location>
        <position position="105"/>
    </location>
    <ligand>
        <name>NADPH</name>
        <dbReference type="ChEBI" id="CHEBI:57783"/>
    </ligand>
</feature>
<keyword evidence="3 13" id="KW-0521">NADP</keyword>
<feature type="domain" description="Glycerol-3-phosphate dehydrogenase NAD-dependent N-terminal" evidence="18">
    <location>
        <begin position="2"/>
        <end position="159"/>
    </location>
</feature>
<dbReference type="GO" id="GO:0005975">
    <property type="term" value="P:carbohydrate metabolic process"/>
    <property type="evidence" value="ECO:0007669"/>
    <property type="project" value="InterPro"/>
</dbReference>
<dbReference type="GO" id="GO:0046168">
    <property type="term" value="P:glycerol-3-phosphate catabolic process"/>
    <property type="evidence" value="ECO:0007669"/>
    <property type="project" value="InterPro"/>
</dbReference>
<proteinExistence type="inferred from homology"/>
<sequence length="336" mass="36136">MKISMIGAGGWGIAMITHLAHLHKDVTLYCRNPETAEVLRKTRESKDYLPGVKIPEHVRITADLKEATEKMDCLVLCTPSKAVEQMVEAMAPWVKKDAVVVCASKGLAAGTGRCLSTVISEKLQGITDNIVALSGPNHAEEIGKGLPAATVVASEKENAARFVQDIYMSPKLRVYRSNDILGVEYGGALKNIIAIASGVQDGLGLGDNCKAALITRGLAEIQRFGVAFGAKADTFYGLSGVGDLIVTCTSSHSRNYNAGLKLAAGMTKEQITGGTRMVVEGFRTTEIVYPMAKKYGISMPITEEIYRLMHGQHTAVEALECLMTRAKKSEDGIDMQ</sequence>
<evidence type="ECO:0000256" key="11">
    <source>
        <dbReference type="ARBA" id="ARBA00069372"/>
    </source>
</evidence>
<evidence type="ECO:0000256" key="15">
    <source>
        <dbReference type="PIRSR" id="PIRSR000114-2"/>
    </source>
</evidence>
<dbReference type="InterPro" id="IPR011128">
    <property type="entry name" value="G3P_DH_NAD-dep_N"/>
</dbReference>
<dbReference type="SUPFAM" id="SSF51735">
    <property type="entry name" value="NAD(P)-binding Rossmann-fold domains"/>
    <property type="match status" value="1"/>
</dbReference>
<evidence type="ECO:0000259" key="19">
    <source>
        <dbReference type="Pfam" id="PF07479"/>
    </source>
</evidence>
<feature type="domain" description="Glycerol-3-phosphate dehydrogenase NAD-dependent C-terminal" evidence="19">
    <location>
        <begin position="179"/>
        <end position="319"/>
    </location>
</feature>
<feature type="binding site" evidence="13">
    <location>
        <position position="31"/>
    </location>
    <ligand>
        <name>NADPH</name>
        <dbReference type="ChEBI" id="CHEBI:57783"/>
    </ligand>
</feature>
<reference evidence="20 21" key="1">
    <citation type="submission" date="2016-10" db="EMBL/GenBank/DDBJ databases">
        <authorList>
            <person name="de Groot N.N."/>
        </authorList>
    </citation>
    <scope>NUCLEOTIDE SEQUENCE [LARGE SCALE GENOMIC DNA]</scope>
    <source>
        <strain evidence="20 21">DSM 15230</strain>
    </source>
</reference>
<feature type="binding site" evidence="16">
    <location>
        <position position="254"/>
    </location>
    <ligand>
        <name>NAD(+)</name>
        <dbReference type="ChEBI" id="CHEBI:57540"/>
    </ligand>
</feature>
<evidence type="ECO:0000256" key="17">
    <source>
        <dbReference type="RuleBase" id="RU000437"/>
    </source>
</evidence>
<dbReference type="PANTHER" id="PTHR11728:SF1">
    <property type="entry name" value="GLYCEROL-3-PHOSPHATE DEHYDROGENASE [NAD(+)] 2, CHLOROPLASTIC"/>
    <property type="match status" value="1"/>
</dbReference>
<dbReference type="RefSeq" id="WP_091363898.1">
    <property type="nucleotide sequence ID" value="NZ_FMXA01000007.1"/>
</dbReference>
<accession>A0A1G5VLT6</accession>
<evidence type="ECO:0000256" key="7">
    <source>
        <dbReference type="ARBA" id="ARBA00023209"/>
    </source>
</evidence>
<evidence type="ECO:0000256" key="8">
    <source>
        <dbReference type="ARBA" id="ARBA00023264"/>
    </source>
</evidence>
<evidence type="ECO:0000256" key="16">
    <source>
        <dbReference type="PIRSR" id="PIRSR000114-3"/>
    </source>
</evidence>
<dbReference type="STRING" id="209880.SAMN02910343_00696"/>
<feature type="binding site" evidence="13">
    <location>
        <position position="190"/>
    </location>
    <ligand>
        <name>sn-glycerol 3-phosphate</name>
        <dbReference type="ChEBI" id="CHEBI:57597"/>
    </ligand>
</feature>
<dbReference type="GO" id="GO:0051287">
    <property type="term" value="F:NAD binding"/>
    <property type="evidence" value="ECO:0007669"/>
    <property type="project" value="InterPro"/>
</dbReference>
<evidence type="ECO:0000256" key="14">
    <source>
        <dbReference type="PIRSR" id="PIRSR000114-1"/>
    </source>
</evidence>
<dbReference type="HAMAP" id="MF_00394">
    <property type="entry name" value="NAD_Glyc3P_dehydrog"/>
    <property type="match status" value="1"/>
</dbReference>
<dbReference type="GO" id="GO:0008654">
    <property type="term" value="P:phospholipid biosynthetic process"/>
    <property type="evidence" value="ECO:0007669"/>
    <property type="project" value="UniProtKB-KW"/>
</dbReference>
<dbReference type="OrthoDB" id="9812273at2"/>
<dbReference type="GO" id="GO:0005829">
    <property type="term" value="C:cytosol"/>
    <property type="evidence" value="ECO:0007669"/>
    <property type="project" value="TreeGrafter"/>
</dbReference>
<feature type="binding site" evidence="13">
    <location>
        <position position="48"/>
    </location>
    <ligand>
        <name>NADPH</name>
        <dbReference type="ChEBI" id="CHEBI:57783"/>
    </ligand>
</feature>
<comment type="caution">
    <text evidence="13">Lacks conserved residue(s) required for the propagation of feature annotation.</text>
</comment>
<feature type="active site" description="Proton acceptor" evidence="13 14">
    <location>
        <position position="190"/>
    </location>
</feature>
<feature type="binding site" evidence="15">
    <location>
        <begin position="254"/>
        <end position="255"/>
    </location>
    <ligand>
        <name>substrate</name>
    </ligand>
</feature>
<comment type="function">
    <text evidence="13">Catalyzes the reduction of the glycolytic intermediate dihydroxyacetone phosphate (DHAP) to sn-glycerol 3-phosphate (G3P), the key precursor for phospholipid synthesis.</text>
</comment>
<dbReference type="InterPro" id="IPR036291">
    <property type="entry name" value="NAD(P)-bd_dom_sf"/>
</dbReference>
<dbReference type="PANTHER" id="PTHR11728">
    <property type="entry name" value="GLYCEROL-3-PHOSPHATE DEHYDROGENASE"/>
    <property type="match status" value="1"/>
</dbReference>
<evidence type="ECO:0000256" key="10">
    <source>
        <dbReference type="ARBA" id="ARBA00066687"/>
    </source>
</evidence>
<evidence type="ECO:0000256" key="3">
    <source>
        <dbReference type="ARBA" id="ARBA00022857"/>
    </source>
</evidence>
<dbReference type="GO" id="GO:0141153">
    <property type="term" value="F:glycerol-3-phosphate dehydrogenase (NADP+) activity"/>
    <property type="evidence" value="ECO:0007669"/>
    <property type="project" value="RHEA"/>
</dbReference>
<dbReference type="GO" id="GO:0141152">
    <property type="term" value="F:glycerol-3-phosphate dehydrogenase (NAD+) activity"/>
    <property type="evidence" value="ECO:0007669"/>
    <property type="project" value="RHEA"/>
</dbReference>
<feature type="binding site" evidence="13">
    <location>
        <position position="11"/>
    </location>
    <ligand>
        <name>NADPH</name>
        <dbReference type="ChEBI" id="CHEBI:57783"/>
    </ligand>
</feature>
<comment type="similarity">
    <text evidence="1 13 17">Belongs to the NAD-dependent glycerol-3-phosphate dehydrogenase family.</text>
</comment>
<organism evidence="20 21">
    <name type="scientific">Allisonella histaminiformans</name>
    <dbReference type="NCBI Taxonomy" id="209880"/>
    <lineage>
        <taxon>Bacteria</taxon>
        <taxon>Bacillati</taxon>
        <taxon>Bacillota</taxon>
        <taxon>Negativicutes</taxon>
        <taxon>Veillonellales</taxon>
        <taxon>Veillonellaceae</taxon>
        <taxon>Allisonella</taxon>
    </lineage>
</organism>
<dbReference type="PROSITE" id="PS00957">
    <property type="entry name" value="NAD_G3PDH"/>
    <property type="match status" value="1"/>
</dbReference>
<feature type="binding site" evidence="13">
    <location>
        <position position="254"/>
    </location>
    <ligand>
        <name>NADPH</name>
        <dbReference type="ChEBI" id="CHEBI:57783"/>
    </ligand>
</feature>
<keyword evidence="2 13" id="KW-0444">Lipid biosynthesis</keyword>
<name>A0A1G5VLT6_9FIRM</name>
<keyword evidence="6 13" id="KW-0443">Lipid metabolism</keyword>
<evidence type="ECO:0000256" key="13">
    <source>
        <dbReference type="HAMAP-Rule" id="MF_00394"/>
    </source>
</evidence>
<dbReference type="Proteomes" id="UP000199689">
    <property type="component" value="Unassembled WGS sequence"/>
</dbReference>
<feature type="binding site" evidence="15">
    <location>
        <position position="105"/>
    </location>
    <ligand>
        <name>substrate</name>
    </ligand>
</feature>
<dbReference type="GeneID" id="87755729"/>
<feature type="binding site" evidence="13">
    <location>
        <position position="278"/>
    </location>
    <ligand>
        <name>NADPH</name>
        <dbReference type="ChEBI" id="CHEBI:57783"/>
    </ligand>
</feature>
<keyword evidence="4 13" id="KW-0560">Oxidoreductase</keyword>
<keyword evidence="13" id="KW-0963">Cytoplasm</keyword>
<comment type="catalytic activity">
    <reaction evidence="13">
        <text>sn-glycerol 3-phosphate + NAD(+) = dihydroxyacetone phosphate + NADH + H(+)</text>
        <dbReference type="Rhea" id="RHEA:11092"/>
        <dbReference type="ChEBI" id="CHEBI:15378"/>
        <dbReference type="ChEBI" id="CHEBI:57540"/>
        <dbReference type="ChEBI" id="CHEBI:57597"/>
        <dbReference type="ChEBI" id="CHEBI:57642"/>
        <dbReference type="ChEBI" id="CHEBI:57945"/>
        <dbReference type="EC" id="1.1.1.94"/>
    </reaction>
</comment>
<dbReference type="SUPFAM" id="SSF48179">
    <property type="entry name" value="6-phosphogluconate dehydrogenase C-terminal domain-like"/>
    <property type="match status" value="1"/>
</dbReference>
<dbReference type="FunFam" id="1.10.1040.10:FF:000001">
    <property type="entry name" value="Glycerol-3-phosphate dehydrogenase [NAD(P)+]"/>
    <property type="match status" value="1"/>
</dbReference>
<keyword evidence="8 13" id="KW-1208">Phospholipid metabolism</keyword>
<feature type="binding site" evidence="13">
    <location>
        <position position="135"/>
    </location>
    <ligand>
        <name>sn-glycerol 3-phosphate</name>
        <dbReference type="ChEBI" id="CHEBI:57597"/>
    </ligand>
</feature>
<feature type="binding site" evidence="13">
    <location>
        <position position="243"/>
    </location>
    <ligand>
        <name>sn-glycerol 3-phosphate</name>
        <dbReference type="ChEBI" id="CHEBI:57597"/>
    </ligand>
</feature>
<gene>
    <name evidence="13" type="primary">gpsA</name>
    <name evidence="20" type="ORF">SAMN02910343_00696</name>
</gene>
<evidence type="ECO:0000256" key="9">
    <source>
        <dbReference type="ARBA" id="ARBA00052716"/>
    </source>
</evidence>
<dbReference type="InterPro" id="IPR013328">
    <property type="entry name" value="6PGD_dom2"/>
</dbReference>
<dbReference type="PRINTS" id="PR00077">
    <property type="entry name" value="GPDHDRGNASE"/>
</dbReference>
<feature type="binding site" evidence="16">
    <location>
        <position position="139"/>
    </location>
    <ligand>
        <name>NAD(+)</name>
        <dbReference type="ChEBI" id="CHEBI:57540"/>
    </ligand>
</feature>
<feature type="binding site" evidence="16">
    <location>
        <begin position="7"/>
        <end position="12"/>
    </location>
    <ligand>
        <name>NAD(+)</name>
        <dbReference type="ChEBI" id="CHEBI:57540"/>
    </ligand>
</feature>
<keyword evidence="13" id="KW-0547">Nucleotide-binding</keyword>
<dbReference type="InterPro" id="IPR008927">
    <property type="entry name" value="6-PGluconate_DH-like_C_sf"/>
</dbReference>
<dbReference type="AlphaFoldDB" id="A0A1G5VLT6"/>
<feature type="binding site" evidence="13">
    <location>
        <position position="280"/>
    </location>
    <ligand>
        <name>NADPH</name>
        <dbReference type="ChEBI" id="CHEBI:57783"/>
    </ligand>
</feature>
<keyword evidence="5 13" id="KW-0520">NAD</keyword>
<dbReference type="EMBL" id="FMXA01000007">
    <property type="protein sequence ID" value="SDA46025.1"/>
    <property type="molecule type" value="Genomic_DNA"/>
</dbReference>
<comment type="subcellular location">
    <subcellularLocation>
        <location evidence="13">Cytoplasm</location>
    </subcellularLocation>
</comment>
<feature type="binding site" evidence="13">
    <location>
        <position position="105"/>
    </location>
    <ligand>
        <name>sn-glycerol 3-phosphate</name>
        <dbReference type="ChEBI" id="CHEBI:57597"/>
    </ligand>
</feature>
<dbReference type="PIRSF" id="PIRSF000114">
    <property type="entry name" value="Glycerol-3-P_dh"/>
    <property type="match status" value="1"/>
</dbReference>
<dbReference type="Pfam" id="PF01210">
    <property type="entry name" value="NAD_Gly3P_dh_N"/>
    <property type="match status" value="1"/>
</dbReference>
<evidence type="ECO:0000256" key="12">
    <source>
        <dbReference type="ARBA" id="ARBA00080511"/>
    </source>
</evidence>